<evidence type="ECO:0000313" key="18">
    <source>
        <dbReference type="Proteomes" id="UP000488506"/>
    </source>
</evidence>
<dbReference type="NCBIfam" id="TIGR02074">
    <property type="entry name" value="PBP_1a_fam"/>
    <property type="match status" value="1"/>
</dbReference>
<proteinExistence type="inferred from homology"/>
<dbReference type="GO" id="GO:0008658">
    <property type="term" value="F:penicillin binding"/>
    <property type="evidence" value="ECO:0007669"/>
    <property type="project" value="InterPro"/>
</dbReference>
<organism evidence="17 18">
    <name type="scientific">Candidatus Saganbacteria bacterium</name>
    <dbReference type="NCBI Taxonomy" id="2575572"/>
    <lineage>
        <taxon>Bacteria</taxon>
        <taxon>Bacillati</taxon>
        <taxon>Saganbacteria</taxon>
    </lineage>
</organism>
<dbReference type="GO" id="GO:0071555">
    <property type="term" value="P:cell wall organization"/>
    <property type="evidence" value="ECO:0007669"/>
    <property type="project" value="UniProtKB-KW"/>
</dbReference>
<dbReference type="Gene3D" id="3.40.710.10">
    <property type="entry name" value="DD-peptidase/beta-lactamase superfamily"/>
    <property type="match status" value="1"/>
</dbReference>
<evidence type="ECO:0000259" key="16">
    <source>
        <dbReference type="Pfam" id="PF00912"/>
    </source>
</evidence>
<dbReference type="GO" id="GO:0006508">
    <property type="term" value="P:proteolysis"/>
    <property type="evidence" value="ECO:0007669"/>
    <property type="project" value="UniProtKB-KW"/>
</dbReference>
<evidence type="ECO:0000313" key="17">
    <source>
        <dbReference type="EMBL" id="KAF0134328.1"/>
    </source>
</evidence>
<evidence type="ECO:0000256" key="6">
    <source>
        <dbReference type="ARBA" id="ARBA00022679"/>
    </source>
</evidence>
<keyword evidence="11" id="KW-0961">Cell wall biogenesis/degradation</keyword>
<feature type="compositionally biased region" description="Acidic residues" evidence="14">
    <location>
        <begin position="632"/>
        <end position="642"/>
    </location>
</feature>
<dbReference type="InterPro" id="IPR036950">
    <property type="entry name" value="PBP_transglycosylase"/>
</dbReference>
<keyword evidence="3" id="KW-0121">Carboxypeptidase</keyword>
<dbReference type="GO" id="GO:0030288">
    <property type="term" value="C:outer membrane-bounded periplasmic space"/>
    <property type="evidence" value="ECO:0007669"/>
    <property type="project" value="TreeGrafter"/>
</dbReference>
<dbReference type="SUPFAM" id="SSF53955">
    <property type="entry name" value="Lysozyme-like"/>
    <property type="match status" value="1"/>
</dbReference>
<gene>
    <name evidence="17" type="ORF">FD145_708</name>
</gene>
<comment type="catalytic activity">
    <reaction evidence="13">
        <text>[GlcNAc-(1-&gt;4)-Mur2Ac(oyl-L-Ala-gamma-D-Glu-L-Lys-D-Ala-D-Ala)](n)-di-trans,octa-cis-undecaprenyl diphosphate + beta-D-GlcNAc-(1-&gt;4)-Mur2Ac(oyl-L-Ala-gamma-D-Glu-L-Lys-D-Ala-D-Ala)-di-trans,octa-cis-undecaprenyl diphosphate = [GlcNAc-(1-&gt;4)-Mur2Ac(oyl-L-Ala-gamma-D-Glu-L-Lys-D-Ala-D-Ala)](n+1)-di-trans,octa-cis-undecaprenyl diphosphate + di-trans,octa-cis-undecaprenyl diphosphate + H(+)</text>
        <dbReference type="Rhea" id="RHEA:23708"/>
        <dbReference type="Rhea" id="RHEA-COMP:9602"/>
        <dbReference type="Rhea" id="RHEA-COMP:9603"/>
        <dbReference type="ChEBI" id="CHEBI:15378"/>
        <dbReference type="ChEBI" id="CHEBI:58405"/>
        <dbReference type="ChEBI" id="CHEBI:60033"/>
        <dbReference type="ChEBI" id="CHEBI:78435"/>
        <dbReference type="EC" id="2.4.99.28"/>
    </reaction>
</comment>
<evidence type="ECO:0000256" key="10">
    <source>
        <dbReference type="ARBA" id="ARBA00023268"/>
    </source>
</evidence>
<dbReference type="SUPFAM" id="SSF56601">
    <property type="entry name" value="beta-lactamase/transpeptidase-like"/>
    <property type="match status" value="1"/>
</dbReference>
<keyword evidence="6" id="KW-0808">Transferase</keyword>
<accession>A0A833L1B7</accession>
<evidence type="ECO:0000259" key="15">
    <source>
        <dbReference type="Pfam" id="PF00905"/>
    </source>
</evidence>
<dbReference type="FunFam" id="1.10.3810.10:FF:000001">
    <property type="entry name" value="Penicillin-binding protein 1A"/>
    <property type="match status" value="1"/>
</dbReference>
<dbReference type="Pfam" id="PF00905">
    <property type="entry name" value="Transpeptidase"/>
    <property type="match status" value="1"/>
</dbReference>
<evidence type="ECO:0000256" key="8">
    <source>
        <dbReference type="ARBA" id="ARBA00022960"/>
    </source>
</evidence>
<feature type="region of interest" description="Disordered" evidence="14">
    <location>
        <begin position="627"/>
        <end position="651"/>
    </location>
</feature>
<dbReference type="GO" id="GO:0009252">
    <property type="term" value="P:peptidoglycan biosynthetic process"/>
    <property type="evidence" value="ECO:0007669"/>
    <property type="project" value="UniProtKB-KW"/>
</dbReference>
<evidence type="ECO:0000256" key="11">
    <source>
        <dbReference type="ARBA" id="ARBA00023316"/>
    </source>
</evidence>
<evidence type="ECO:0000256" key="13">
    <source>
        <dbReference type="ARBA" id="ARBA00049902"/>
    </source>
</evidence>
<keyword evidence="8" id="KW-0133">Cell shape</keyword>
<evidence type="ECO:0000256" key="4">
    <source>
        <dbReference type="ARBA" id="ARBA00022670"/>
    </source>
</evidence>
<feature type="domain" description="Penicillin-binding protein transpeptidase" evidence="15">
    <location>
        <begin position="300"/>
        <end position="549"/>
    </location>
</feature>
<evidence type="ECO:0000256" key="12">
    <source>
        <dbReference type="ARBA" id="ARBA00034000"/>
    </source>
</evidence>
<comment type="catalytic activity">
    <reaction evidence="12">
        <text>Preferential cleavage: (Ac)2-L-Lys-D-Ala-|-D-Ala. Also transpeptidation of peptidyl-alanyl moieties that are N-acyl substituents of D-alanine.</text>
        <dbReference type="EC" id="3.4.16.4"/>
    </reaction>
</comment>
<evidence type="ECO:0000256" key="9">
    <source>
        <dbReference type="ARBA" id="ARBA00022984"/>
    </source>
</evidence>
<feature type="domain" description="Glycosyl transferase family 51" evidence="16">
    <location>
        <begin position="29"/>
        <end position="205"/>
    </location>
</feature>
<dbReference type="GO" id="GO:0008360">
    <property type="term" value="P:regulation of cell shape"/>
    <property type="evidence" value="ECO:0007669"/>
    <property type="project" value="UniProtKB-KW"/>
</dbReference>
<dbReference type="InterPro" id="IPR012338">
    <property type="entry name" value="Beta-lactam/transpept-like"/>
</dbReference>
<dbReference type="AlphaFoldDB" id="A0A833L1B7"/>
<keyword evidence="7" id="KW-0378">Hydrolase</keyword>
<dbReference type="EMBL" id="WPAF01000009">
    <property type="protein sequence ID" value="KAF0134328.1"/>
    <property type="molecule type" value="Genomic_DNA"/>
</dbReference>
<name>A0A833L1B7_UNCSA</name>
<dbReference type="Gene3D" id="1.10.3810.10">
    <property type="entry name" value="Biosynthetic peptidoglycan transglycosylase-like"/>
    <property type="match status" value="1"/>
</dbReference>
<sequence>MLQIITSLPNVETLNYYTPSEASVLLSQDGKIIARFHEEENRRVVPYSSFSPYLIKAVVSVEDERFYTHHGIDLWGILRATFKNLLYGRFVEGGSTITQQLARNLFLTRRKTFGRKLAEIALALQIERRFTKEEILEYYLNQIYLGHNTYGVEAASDAYFNKHAKDLSLAEAAMLMGIVEGPELYTPYRNFEQAKARQKIVLTKMVQLGFINLEDAKNAYKEQILLYPENLKRYGQMAPYFVSYVWGELIKKFGEEAVNKGGLRVCTTLDITAQIAAEDTIRKFINEEGKKYNFSQSALLAIDPRNGYIRAMVGGVDFIKSQFNRAIQMKRQPGSAFKPFVYAAAVEQGYSPGTILPDKPTTFDVYPNRWNPFGKWEPKNFDRKFRGNVTMRFALEKSLNIPSIKLLEKVGIESAISVAKRLGITSRIEPGLALTLGVSDVSMLEMVSAYGVFANQGVRVEPTPIYKIANRDGVVIYEHQVKGEKVLEENVAAVMVDMMKGVLARGTGYQGRLNRPAAAKTGTTEEFKDAWIIGYTPQLVAGVWVGNDDNRNMKGVAEVAVGPRIFKEFMTQALVNEQALDFPAPSGYLNARICLSSGLLANSHCPKIVNAQFFEKDYPVSECFIHPKAGEQNDEEDEDSFNSEESGQTTE</sequence>
<reference evidence="17 18" key="1">
    <citation type="submission" date="2019-12" db="EMBL/GenBank/DDBJ databases">
        <authorList>
            <person name="Wolfe R."/>
            <person name="Danczak R."/>
            <person name="Wilkins M."/>
        </authorList>
    </citation>
    <scope>NUCLEOTIDE SEQUENCE [LARGE SCALE GENOMIC DNA]</scope>
    <source>
        <strain evidence="17">X2_MaxBin.013</strain>
    </source>
</reference>
<dbReference type="InterPro" id="IPR001460">
    <property type="entry name" value="PCN-bd_Tpept"/>
</dbReference>
<evidence type="ECO:0000256" key="2">
    <source>
        <dbReference type="ARBA" id="ARBA00007739"/>
    </source>
</evidence>
<dbReference type="PANTHER" id="PTHR32282">
    <property type="entry name" value="BINDING PROTEIN TRANSPEPTIDASE, PUTATIVE-RELATED"/>
    <property type="match status" value="1"/>
</dbReference>
<keyword evidence="10" id="KW-0511">Multifunctional enzyme</keyword>
<dbReference type="Pfam" id="PF00912">
    <property type="entry name" value="Transgly"/>
    <property type="match status" value="1"/>
</dbReference>
<dbReference type="PANTHER" id="PTHR32282:SF33">
    <property type="entry name" value="PEPTIDOGLYCAN GLYCOSYLTRANSFERASE"/>
    <property type="match status" value="1"/>
</dbReference>
<dbReference type="GO" id="GO:0008955">
    <property type="term" value="F:peptidoglycan glycosyltransferase activity"/>
    <property type="evidence" value="ECO:0007669"/>
    <property type="project" value="UniProtKB-EC"/>
</dbReference>
<protein>
    <submittedName>
        <fullName evidence="17">Penicillin-binding protein</fullName>
    </submittedName>
</protein>
<evidence type="ECO:0000256" key="14">
    <source>
        <dbReference type="SAM" id="MobiDB-lite"/>
    </source>
</evidence>
<evidence type="ECO:0000256" key="5">
    <source>
        <dbReference type="ARBA" id="ARBA00022676"/>
    </source>
</evidence>
<comment type="caution">
    <text evidence="17">The sequence shown here is derived from an EMBL/GenBank/DDBJ whole genome shotgun (WGS) entry which is preliminary data.</text>
</comment>
<keyword evidence="5" id="KW-0328">Glycosyltransferase</keyword>
<dbReference type="GO" id="GO:0009002">
    <property type="term" value="F:serine-type D-Ala-D-Ala carboxypeptidase activity"/>
    <property type="evidence" value="ECO:0007669"/>
    <property type="project" value="UniProtKB-EC"/>
</dbReference>
<evidence type="ECO:0000256" key="7">
    <source>
        <dbReference type="ARBA" id="ARBA00022801"/>
    </source>
</evidence>
<keyword evidence="4" id="KW-0645">Protease</keyword>
<evidence type="ECO:0000256" key="1">
    <source>
        <dbReference type="ARBA" id="ARBA00007090"/>
    </source>
</evidence>
<evidence type="ECO:0000256" key="3">
    <source>
        <dbReference type="ARBA" id="ARBA00022645"/>
    </source>
</evidence>
<comment type="similarity">
    <text evidence="2">In the N-terminal section; belongs to the glycosyltransferase 51 family.</text>
</comment>
<dbReference type="InterPro" id="IPR050396">
    <property type="entry name" value="Glycosyltr_51/Transpeptidase"/>
</dbReference>
<comment type="similarity">
    <text evidence="1">In the C-terminal section; belongs to the transpeptidase family.</text>
</comment>
<dbReference type="InterPro" id="IPR001264">
    <property type="entry name" value="Glyco_trans_51"/>
</dbReference>
<dbReference type="Proteomes" id="UP000488506">
    <property type="component" value="Unassembled WGS sequence"/>
</dbReference>
<keyword evidence="9" id="KW-0573">Peptidoglycan synthesis</keyword>
<dbReference type="InterPro" id="IPR023346">
    <property type="entry name" value="Lysozyme-like_dom_sf"/>
</dbReference>